<dbReference type="AlphaFoldDB" id="A0A183M161"/>
<organism evidence="1 2">
    <name type="scientific">Schistosoma margrebowiei</name>
    <dbReference type="NCBI Taxonomy" id="48269"/>
    <lineage>
        <taxon>Eukaryota</taxon>
        <taxon>Metazoa</taxon>
        <taxon>Spiralia</taxon>
        <taxon>Lophotrochozoa</taxon>
        <taxon>Platyhelminthes</taxon>
        <taxon>Trematoda</taxon>
        <taxon>Digenea</taxon>
        <taxon>Strigeidida</taxon>
        <taxon>Schistosomatoidea</taxon>
        <taxon>Schistosomatidae</taxon>
        <taxon>Schistosoma</taxon>
    </lineage>
</organism>
<sequence>MNTLRRQMEEDMERMNNNWIELEKKAQERVGWRVLLGSLCSIRKKNIIRLLYEMENQNSMNHSNFQSYLKYLLFNYGSDVCQLMINNICNQSKCIFIVLFFNTAIN</sequence>
<name>A0A183M161_9TREM</name>
<reference evidence="1 2" key="1">
    <citation type="submission" date="2018-11" db="EMBL/GenBank/DDBJ databases">
        <authorList>
            <consortium name="Pathogen Informatics"/>
        </authorList>
    </citation>
    <scope>NUCLEOTIDE SEQUENCE [LARGE SCALE GENOMIC DNA]</scope>
    <source>
        <strain evidence="1 2">Zambia</strain>
    </source>
</reference>
<dbReference type="Proteomes" id="UP000277204">
    <property type="component" value="Unassembled WGS sequence"/>
</dbReference>
<keyword evidence="2" id="KW-1185">Reference proteome</keyword>
<gene>
    <name evidence="1" type="ORF">SMRZ_LOCUS9786</name>
</gene>
<protein>
    <submittedName>
        <fullName evidence="1">Uncharacterized protein</fullName>
    </submittedName>
</protein>
<dbReference type="EMBL" id="UZAI01004769">
    <property type="protein sequence ID" value="VDO87734.1"/>
    <property type="molecule type" value="Genomic_DNA"/>
</dbReference>
<proteinExistence type="predicted"/>
<evidence type="ECO:0000313" key="2">
    <source>
        <dbReference type="Proteomes" id="UP000277204"/>
    </source>
</evidence>
<accession>A0A183M161</accession>
<evidence type="ECO:0000313" key="1">
    <source>
        <dbReference type="EMBL" id="VDO87734.1"/>
    </source>
</evidence>